<protein>
    <submittedName>
        <fullName evidence="4">Universal stress protein</fullName>
    </submittedName>
</protein>
<dbReference type="InterPro" id="IPR014729">
    <property type="entry name" value="Rossmann-like_a/b/a_fold"/>
</dbReference>
<comment type="caution">
    <text evidence="4">The sequence shown here is derived from an EMBL/GenBank/DDBJ whole genome shotgun (WGS) entry which is preliminary data.</text>
</comment>
<evidence type="ECO:0000313" key="4">
    <source>
        <dbReference type="EMBL" id="MFC4359205.1"/>
    </source>
</evidence>
<dbReference type="Gene3D" id="3.40.50.620">
    <property type="entry name" value="HUPs"/>
    <property type="match status" value="1"/>
</dbReference>
<dbReference type="InterPro" id="IPR006016">
    <property type="entry name" value="UspA"/>
</dbReference>
<feature type="region of interest" description="Disordered" evidence="2">
    <location>
        <begin position="142"/>
        <end position="161"/>
    </location>
</feature>
<dbReference type="Proteomes" id="UP001595921">
    <property type="component" value="Unassembled WGS sequence"/>
</dbReference>
<dbReference type="PANTHER" id="PTHR46268">
    <property type="entry name" value="STRESS RESPONSE PROTEIN NHAX"/>
    <property type="match status" value="1"/>
</dbReference>
<dbReference type="CDD" id="cd00293">
    <property type="entry name" value="USP-like"/>
    <property type="match status" value="1"/>
</dbReference>
<dbReference type="Pfam" id="PF00582">
    <property type="entry name" value="Usp"/>
    <property type="match status" value="1"/>
</dbReference>
<reference evidence="4 5" key="1">
    <citation type="journal article" date="2019" name="Int. J. Syst. Evol. Microbiol.">
        <title>The Global Catalogue of Microorganisms (GCM) 10K type strain sequencing project: providing services to taxonomists for standard genome sequencing and annotation.</title>
        <authorList>
            <consortium name="The Broad Institute Genomics Platform"/>
            <consortium name="The Broad Institute Genome Sequencing Center for Infectious Disease"/>
            <person name="Wu L."/>
            <person name="Ma J."/>
        </authorList>
    </citation>
    <scope>NUCLEOTIDE SEQUENCE [LARGE SCALE GENOMIC DNA]</scope>
    <source>
        <strain evidence="4 5">CGMCC 1.12553</strain>
    </source>
</reference>
<dbReference type="PRINTS" id="PR01438">
    <property type="entry name" value="UNVRSLSTRESS"/>
</dbReference>
<evidence type="ECO:0000313" key="5">
    <source>
        <dbReference type="Proteomes" id="UP001595921"/>
    </source>
</evidence>
<dbReference type="SUPFAM" id="SSF52402">
    <property type="entry name" value="Adenine nucleotide alpha hydrolases-like"/>
    <property type="match status" value="1"/>
</dbReference>
<dbReference type="AlphaFoldDB" id="A0ABD5PE43"/>
<gene>
    <name evidence="4" type="ORF">ACFO0N_14765</name>
</gene>
<accession>A0ABD5PE43</accession>
<evidence type="ECO:0000256" key="1">
    <source>
        <dbReference type="ARBA" id="ARBA00008791"/>
    </source>
</evidence>
<keyword evidence="5" id="KW-1185">Reference proteome</keyword>
<feature type="compositionally biased region" description="Low complexity" evidence="2">
    <location>
        <begin position="151"/>
        <end position="160"/>
    </location>
</feature>
<dbReference type="InterPro" id="IPR006015">
    <property type="entry name" value="Universal_stress_UspA"/>
</dbReference>
<dbReference type="EMBL" id="JBHSDS010000008">
    <property type="protein sequence ID" value="MFC4359205.1"/>
    <property type="molecule type" value="Genomic_DNA"/>
</dbReference>
<evidence type="ECO:0000256" key="2">
    <source>
        <dbReference type="SAM" id="MobiDB-lite"/>
    </source>
</evidence>
<comment type="similarity">
    <text evidence="1">Belongs to the universal stress protein A family.</text>
</comment>
<name>A0ABD5PE43_9EURY</name>
<dbReference type="RefSeq" id="WP_267622915.1">
    <property type="nucleotide sequence ID" value="NZ_JAODIW010000006.1"/>
</dbReference>
<organism evidence="4 5">
    <name type="scientific">Halobium salinum</name>
    <dbReference type="NCBI Taxonomy" id="1364940"/>
    <lineage>
        <taxon>Archaea</taxon>
        <taxon>Methanobacteriati</taxon>
        <taxon>Methanobacteriota</taxon>
        <taxon>Stenosarchaea group</taxon>
        <taxon>Halobacteria</taxon>
        <taxon>Halobacteriales</taxon>
        <taxon>Haloferacaceae</taxon>
        <taxon>Halobium</taxon>
    </lineage>
</organism>
<sequence length="181" mass="18728">MYDRILVPTDGSTGVGRAVDHAIGLAAAHDAVVEAVYVVNSGGLAGLPMESSWEGVDELLRSDAEAAVEAVERRARDCGVEASGRVLEGAPHREIVRFAESEDCDLVVMGTHGRGGIDRLLLGSVAEKVVRASRVPVMTVHVDGEDGEGGTPAEASAEAGADADFEGDLDLADEHPGESVV</sequence>
<feature type="domain" description="UspA" evidence="3">
    <location>
        <begin position="1"/>
        <end position="141"/>
    </location>
</feature>
<dbReference type="PANTHER" id="PTHR46268:SF6">
    <property type="entry name" value="UNIVERSAL STRESS PROTEIN UP12"/>
    <property type="match status" value="1"/>
</dbReference>
<proteinExistence type="inferred from homology"/>
<evidence type="ECO:0000259" key="3">
    <source>
        <dbReference type="Pfam" id="PF00582"/>
    </source>
</evidence>